<keyword evidence="4" id="KW-0233">DNA recombination</keyword>
<evidence type="ECO:0000256" key="5">
    <source>
        <dbReference type="SAM" id="Coils"/>
    </source>
</evidence>
<dbReference type="Pfam" id="PF02646">
    <property type="entry name" value="RmuC"/>
    <property type="match status" value="1"/>
</dbReference>
<keyword evidence="7" id="KW-1133">Transmembrane helix</keyword>
<evidence type="ECO:0000256" key="2">
    <source>
        <dbReference type="ARBA" id="ARBA00009840"/>
    </source>
</evidence>
<dbReference type="Proteomes" id="UP000677913">
    <property type="component" value="Unassembled WGS sequence"/>
</dbReference>
<proteinExistence type="inferred from homology"/>
<evidence type="ECO:0000256" key="3">
    <source>
        <dbReference type="ARBA" id="ARBA00023054"/>
    </source>
</evidence>
<feature type="transmembrane region" description="Helical" evidence="7">
    <location>
        <begin position="24"/>
        <end position="41"/>
    </location>
</feature>
<evidence type="ECO:0000256" key="1">
    <source>
        <dbReference type="ARBA" id="ARBA00003416"/>
    </source>
</evidence>
<dbReference type="PANTHER" id="PTHR30563">
    <property type="entry name" value="DNA RECOMBINATION PROTEIN RMUC"/>
    <property type="match status" value="1"/>
</dbReference>
<protein>
    <submittedName>
        <fullName evidence="8">DNA recombination protein RmuC</fullName>
    </submittedName>
</protein>
<keyword evidence="3 5" id="KW-0175">Coiled coil</keyword>
<comment type="caution">
    <text evidence="8">The sequence shown here is derived from an EMBL/GenBank/DDBJ whole genome shotgun (WGS) entry which is preliminary data.</text>
</comment>
<organism evidence="8 9">
    <name type="scientific">Actinocrinis puniceicyclus</name>
    <dbReference type="NCBI Taxonomy" id="977794"/>
    <lineage>
        <taxon>Bacteria</taxon>
        <taxon>Bacillati</taxon>
        <taxon>Actinomycetota</taxon>
        <taxon>Actinomycetes</taxon>
        <taxon>Catenulisporales</taxon>
        <taxon>Actinospicaceae</taxon>
        <taxon>Actinocrinis</taxon>
    </lineage>
</organism>
<feature type="region of interest" description="Disordered" evidence="6">
    <location>
        <begin position="361"/>
        <end position="407"/>
    </location>
</feature>
<evidence type="ECO:0000313" key="8">
    <source>
        <dbReference type="EMBL" id="MBS2962431.1"/>
    </source>
</evidence>
<sequence>MDGKSSCPYGRELPRWCLVNVGELVLLLIGLALGLVLGVLWERGRGRAPSAEALERSTDRLLGLADQQFAQVGRPIQESLRHLDDRLREIERERSSAQAALSRQIEDVRTTGEELRGQTAALVTALRAPQVRGRWGELHLRRAVELAGLVDRCDFTEQLVVGASADGDEGAARPDLVVHLAGGKNVVVDAKVPLGAFLEAAEARDEDVRAERLRAHARQLRAHVEQLASRAYWKRLNAAGASTPEFVVLFVPGEAFLSYALEADSNLLEYAADRRVMLASPTTLITLLRTVAYAWSQDTLATEARSIVDLGRDLYDRIGVLAGHIDRLGGSLGSAVTAYNRAVGSLDSRVLVAARRLHDLGVGEAPPQEPRHLDTAPRSPSALDTLLPLPSAPGSLAPRAPSDRITP</sequence>
<dbReference type="GO" id="GO:0006310">
    <property type="term" value="P:DNA recombination"/>
    <property type="evidence" value="ECO:0007669"/>
    <property type="project" value="UniProtKB-KW"/>
</dbReference>
<feature type="compositionally biased region" description="Low complexity" evidence="6">
    <location>
        <begin position="386"/>
        <end position="400"/>
    </location>
</feature>
<accession>A0A8J7WHN8</accession>
<dbReference type="PANTHER" id="PTHR30563:SF0">
    <property type="entry name" value="DNA RECOMBINATION PROTEIN RMUC"/>
    <property type="match status" value="1"/>
</dbReference>
<evidence type="ECO:0000256" key="6">
    <source>
        <dbReference type="SAM" id="MobiDB-lite"/>
    </source>
</evidence>
<dbReference type="EMBL" id="JAGSXH010000011">
    <property type="protein sequence ID" value="MBS2962431.1"/>
    <property type="molecule type" value="Genomic_DNA"/>
</dbReference>
<name>A0A8J7WHN8_9ACTN</name>
<keyword evidence="7" id="KW-0812">Transmembrane</keyword>
<dbReference type="AlphaFoldDB" id="A0A8J7WHN8"/>
<gene>
    <name evidence="8" type="ORF">KGA66_05200</name>
</gene>
<comment type="similarity">
    <text evidence="2">Belongs to the RmuC family.</text>
</comment>
<evidence type="ECO:0000313" key="9">
    <source>
        <dbReference type="Proteomes" id="UP000677913"/>
    </source>
</evidence>
<keyword evidence="9" id="KW-1185">Reference proteome</keyword>
<evidence type="ECO:0000256" key="7">
    <source>
        <dbReference type="SAM" id="Phobius"/>
    </source>
</evidence>
<keyword evidence="7" id="KW-0472">Membrane</keyword>
<evidence type="ECO:0000256" key="4">
    <source>
        <dbReference type="ARBA" id="ARBA00023172"/>
    </source>
</evidence>
<reference evidence="8" key="1">
    <citation type="submission" date="2021-04" db="EMBL/GenBank/DDBJ databases">
        <title>Genome based classification of Actinospica acidithermotolerans sp. nov., an actinobacterium isolated from an Indonesian hot spring.</title>
        <authorList>
            <person name="Kusuma A.B."/>
            <person name="Putra K.E."/>
            <person name="Nafisah S."/>
            <person name="Loh J."/>
            <person name="Nouioui I."/>
            <person name="Goodfellow M."/>
        </authorList>
    </citation>
    <scope>NUCLEOTIDE SEQUENCE</scope>
    <source>
        <strain evidence="8">DSM 45618</strain>
    </source>
</reference>
<dbReference type="InterPro" id="IPR003798">
    <property type="entry name" value="DNA_recombination_RmuC"/>
</dbReference>
<comment type="function">
    <text evidence="1">Involved in DNA recombination.</text>
</comment>
<feature type="coiled-coil region" evidence="5">
    <location>
        <begin position="80"/>
        <end position="107"/>
    </location>
</feature>